<evidence type="ECO:0000313" key="5">
    <source>
        <dbReference type="Proteomes" id="UP000218288"/>
    </source>
</evidence>
<dbReference type="Gene3D" id="1.50.10.10">
    <property type="match status" value="1"/>
</dbReference>
<dbReference type="GO" id="GO:0004553">
    <property type="term" value="F:hydrolase activity, hydrolyzing O-glycosyl compounds"/>
    <property type="evidence" value="ECO:0007669"/>
    <property type="project" value="TreeGrafter"/>
</dbReference>
<accession>A0A160PMQ0</accession>
<dbReference type="InterPro" id="IPR011613">
    <property type="entry name" value="GH15-like"/>
</dbReference>
<evidence type="ECO:0000259" key="2">
    <source>
        <dbReference type="Pfam" id="PF00723"/>
    </source>
</evidence>
<reference evidence="4 5" key="1">
    <citation type="journal article" date="2016" name="Genome Announc.">
        <title>Complete Genome Sequence of Methylobacterium populi P-1M, Isolated from Pink-Pigmented Household Biofilm.</title>
        <authorList>
            <person name="Morohoshi T."/>
            <person name="Ikeda T."/>
        </authorList>
    </citation>
    <scope>NUCLEOTIDE SEQUENCE [LARGE SCALE GENOMIC DNA]</scope>
    <source>
        <strain evidence="4 5">P-1M</strain>
    </source>
</reference>
<proteinExistence type="predicted"/>
<protein>
    <submittedName>
        <fullName evidence="4">Glucoamylase</fullName>
    </submittedName>
</protein>
<dbReference type="Proteomes" id="UP000218288">
    <property type="component" value="Chromosome"/>
</dbReference>
<name>A0A160PMQ0_9HYPH</name>
<dbReference type="EMBL" id="AP014809">
    <property type="protein sequence ID" value="BAU93300.1"/>
    <property type="molecule type" value="Genomic_DNA"/>
</dbReference>
<dbReference type="InterPro" id="IPR008928">
    <property type="entry name" value="6-hairpin_glycosidase_sf"/>
</dbReference>
<dbReference type="SUPFAM" id="SSF48208">
    <property type="entry name" value="Six-hairpin glycosidases"/>
    <property type="match status" value="1"/>
</dbReference>
<feature type="region of interest" description="Disordered" evidence="1">
    <location>
        <begin position="619"/>
        <end position="638"/>
    </location>
</feature>
<evidence type="ECO:0000313" key="4">
    <source>
        <dbReference type="EMBL" id="BAU93300.1"/>
    </source>
</evidence>
<feature type="domain" description="GH15-like" evidence="2">
    <location>
        <begin position="240"/>
        <end position="611"/>
    </location>
</feature>
<dbReference type="InterPro" id="IPR012341">
    <property type="entry name" value="6hp_glycosidase-like_sf"/>
</dbReference>
<dbReference type="PANTHER" id="PTHR31616">
    <property type="entry name" value="TREHALASE"/>
    <property type="match status" value="1"/>
</dbReference>
<dbReference type="Pfam" id="PF19291">
    <property type="entry name" value="TREH_N"/>
    <property type="match status" value="1"/>
</dbReference>
<dbReference type="InterPro" id="IPR045582">
    <property type="entry name" value="Trehalase-like_N"/>
</dbReference>
<gene>
    <name evidence="4" type="ORF">MPPM_4695</name>
</gene>
<dbReference type="PANTHER" id="PTHR31616:SF0">
    <property type="entry name" value="GLUCAN 1,4-ALPHA-GLUCOSIDASE"/>
    <property type="match status" value="1"/>
</dbReference>
<organism evidence="4 5">
    <name type="scientific">Methylorubrum populi</name>
    <dbReference type="NCBI Taxonomy" id="223967"/>
    <lineage>
        <taxon>Bacteria</taxon>
        <taxon>Pseudomonadati</taxon>
        <taxon>Pseudomonadota</taxon>
        <taxon>Alphaproteobacteria</taxon>
        <taxon>Hyphomicrobiales</taxon>
        <taxon>Methylobacteriaceae</taxon>
        <taxon>Methylorubrum</taxon>
    </lineage>
</organism>
<feature type="domain" description="Trehalase-like N-terminal" evidence="3">
    <location>
        <begin position="14"/>
        <end position="167"/>
    </location>
</feature>
<dbReference type="Pfam" id="PF00723">
    <property type="entry name" value="Glyco_hydro_15"/>
    <property type="match status" value="1"/>
</dbReference>
<feature type="compositionally biased region" description="Basic and acidic residues" evidence="1">
    <location>
        <begin position="620"/>
        <end position="638"/>
    </location>
</feature>
<dbReference type="AlphaFoldDB" id="A0A160PMQ0"/>
<evidence type="ECO:0000256" key="1">
    <source>
        <dbReference type="SAM" id="MobiDB-lite"/>
    </source>
</evidence>
<dbReference type="GO" id="GO:0005975">
    <property type="term" value="P:carbohydrate metabolic process"/>
    <property type="evidence" value="ECO:0007669"/>
    <property type="project" value="InterPro"/>
</dbReference>
<sequence length="638" mass="69951">MARRHSTEATVTDRPIADYAVIGDTCTTALIARDGSLDWLCWPRHDGPAVFLALLDSERGGSCRLVLDGLTETTRRYLPETNILETTFVTATGRAVLTDFMPLHRPETVPEEGPDGRAQAQVIRRLACLSGHVSGRWRLRPSFDYARAPTEIVARGEACLRFQGGGDSLRALCAVPLARRDDGAEGTFALEAGGRADLVIAHGDGDDHAAGAALPDAVDASLAATRDYWEEWSGRCTYEGPYREAVLRSALTLKLLTHGPSGGIVAAATAGLPEAVPGNRNYDYRYVWMRDASFTVTAFVNLGYDREAAEFLRFLREADASRGRDLHLMYALDGAVPPEETLDHLCGWRGVSPVRIGNAAADQDQYDIYGEFLVALHGYLEAVEYDPPVKVNDHLPEALGHLTDHILRARHAPDHGLWEMRTEKRQSLHTKAMLWVGLDRAVQIARSDPKHRLADPATIERWEQAAAEIRAEYHARGWNPARGAYTMAYGADDLDAAVLRTVLFDAFDAHDPRVARTVERISEDLGAGDLLYRYRIDDGLEGDEATFTACAFWRVGCLTLAGRNGEATALFERLLARGNDLGLFAEEIDAESGEQRGNVPQGFTHMAVINHAVRLAAADGETRTDEPDCRAESDAVPA</sequence>
<evidence type="ECO:0000259" key="3">
    <source>
        <dbReference type="Pfam" id="PF19291"/>
    </source>
</evidence>